<feature type="region of interest" description="Disordered" evidence="2">
    <location>
        <begin position="1124"/>
        <end position="1162"/>
    </location>
</feature>
<feature type="compositionally biased region" description="Basic and acidic residues" evidence="2">
    <location>
        <begin position="402"/>
        <end position="411"/>
    </location>
</feature>
<feature type="compositionally biased region" description="Gly residues" evidence="2">
    <location>
        <begin position="121"/>
        <end position="130"/>
    </location>
</feature>
<feature type="compositionally biased region" description="Basic and acidic residues" evidence="2">
    <location>
        <begin position="286"/>
        <end position="303"/>
    </location>
</feature>
<name>A0A819A3Y3_9BILA</name>
<feature type="compositionally biased region" description="Basic residues" evidence="2">
    <location>
        <begin position="1287"/>
        <end position="1296"/>
    </location>
</feature>
<protein>
    <recommendedName>
        <fullName evidence="3">GYF domain-containing protein</fullName>
    </recommendedName>
</protein>
<feature type="compositionally biased region" description="Low complexity" evidence="2">
    <location>
        <begin position="847"/>
        <end position="857"/>
    </location>
</feature>
<feature type="compositionally biased region" description="Gly residues" evidence="2">
    <location>
        <begin position="147"/>
        <end position="162"/>
    </location>
</feature>
<feature type="compositionally biased region" description="Polar residues" evidence="2">
    <location>
        <begin position="170"/>
        <end position="180"/>
    </location>
</feature>
<dbReference type="Gene3D" id="3.30.1490.40">
    <property type="match status" value="1"/>
</dbReference>
<gene>
    <name evidence="5" type="ORF">OTI717_LOCUS16746</name>
    <name evidence="4" type="ORF">RFH988_LOCUS10721</name>
</gene>
<reference evidence="5" key="1">
    <citation type="submission" date="2021-02" db="EMBL/GenBank/DDBJ databases">
        <authorList>
            <person name="Nowell W R."/>
        </authorList>
    </citation>
    <scope>NUCLEOTIDE SEQUENCE</scope>
</reference>
<evidence type="ECO:0000313" key="5">
    <source>
        <dbReference type="EMBL" id="CAF3772677.1"/>
    </source>
</evidence>
<feature type="compositionally biased region" description="Low complexity" evidence="2">
    <location>
        <begin position="971"/>
        <end position="984"/>
    </location>
</feature>
<feature type="compositionally biased region" description="Low complexity" evidence="2">
    <location>
        <begin position="131"/>
        <end position="140"/>
    </location>
</feature>
<feature type="compositionally biased region" description="Polar residues" evidence="2">
    <location>
        <begin position="1124"/>
        <end position="1141"/>
    </location>
</feature>
<feature type="region of interest" description="Disordered" evidence="2">
    <location>
        <begin position="840"/>
        <end position="862"/>
    </location>
</feature>
<dbReference type="InterPro" id="IPR051640">
    <property type="entry name" value="GRB10-interact_GYF"/>
</dbReference>
<evidence type="ECO:0000256" key="1">
    <source>
        <dbReference type="SAM" id="Coils"/>
    </source>
</evidence>
<dbReference type="PANTHER" id="PTHR14445:SF36">
    <property type="entry name" value="FI03272P-RELATED"/>
    <property type="match status" value="1"/>
</dbReference>
<accession>A0A819A3Y3</accession>
<dbReference type="Proteomes" id="UP000663882">
    <property type="component" value="Unassembled WGS sequence"/>
</dbReference>
<evidence type="ECO:0000313" key="4">
    <source>
        <dbReference type="EMBL" id="CAF0934474.1"/>
    </source>
</evidence>
<organism evidence="5 6">
    <name type="scientific">Rotaria sordida</name>
    <dbReference type="NCBI Taxonomy" id="392033"/>
    <lineage>
        <taxon>Eukaryota</taxon>
        <taxon>Metazoa</taxon>
        <taxon>Spiralia</taxon>
        <taxon>Gnathifera</taxon>
        <taxon>Rotifera</taxon>
        <taxon>Eurotatoria</taxon>
        <taxon>Bdelloidea</taxon>
        <taxon>Philodinida</taxon>
        <taxon>Philodinidae</taxon>
        <taxon>Rotaria</taxon>
    </lineage>
</organism>
<feature type="compositionally biased region" description="Basic and acidic residues" evidence="2">
    <location>
        <begin position="1312"/>
        <end position="1323"/>
    </location>
</feature>
<dbReference type="SUPFAM" id="SSF55277">
    <property type="entry name" value="GYF domain"/>
    <property type="match status" value="1"/>
</dbReference>
<feature type="compositionally biased region" description="Low complexity" evidence="2">
    <location>
        <begin position="1047"/>
        <end position="1094"/>
    </location>
</feature>
<feature type="compositionally biased region" description="Low complexity" evidence="2">
    <location>
        <begin position="1142"/>
        <end position="1152"/>
    </location>
</feature>
<evidence type="ECO:0000256" key="2">
    <source>
        <dbReference type="SAM" id="MobiDB-lite"/>
    </source>
</evidence>
<feature type="compositionally biased region" description="Low complexity" evidence="2">
    <location>
        <begin position="345"/>
        <end position="356"/>
    </location>
</feature>
<feature type="compositionally biased region" description="Polar residues" evidence="2">
    <location>
        <begin position="109"/>
        <end position="118"/>
    </location>
</feature>
<comment type="caution">
    <text evidence="5">The sequence shown here is derived from an EMBL/GenBank/DDBJ whole genome shotgun (WGS) entry which is preliminary data.</text>
</comment>
<feature type="region of interest" description="Disordered" evidence="2">
    <location>
        <begin position="1037"/>
        <end position="1112"/>
    </location>
</feature>
<feature type="compositionally biased region" description="Basic and acidic residues" evidence="2">
    <location>
        <begin position="324"/>
        <end position="341"/>
    </location>
</feature>
<dbReference type="PANTHER" id="PTHR14445">
    <property type="entry name" value="GRB10 INTERACTING GYF PROTEIN"/>
    <property type="match status" value="1"/>
</dbReference>
<dbReference type="EMBL" id="CAJNOO010000407">
    <property type="protein sequence ID" value="CAF0934474.1"/>
    <property type="molecule type" value="Genomic_DNA"/>
</dbReference>
<dbReference type="Proteomes" id="UP000663823">
    <property type="component" value="Unassembled WGS sequence"/>
</dbReference>
<dbReference type="CDD" id="cd00072">
    <property type="entry name" value="GYF"/>
    <property type="match status" value="1"/>
</dbReference>
<feature type="coiled-coil region" evidence="1">
    <location>
        <begin position="929"/>
        <end position="956"/>
    </location>
</feature>
<feature type="compositionally biased region" description="Low complexity" evidence="2">
    <location>
        <begin position="261"/>
        <end position="277"/>
    </location>
</feature>
<feature type="region of interest" description="Disordered" evidence="2">
    <location>
        <begin position="104"/>
        <end position="421"/>
    </location>
</feature>
<dbReference type="Pfam" id="PF02213">
    <property type="entry name" value="GYF"/>
    <property type="match status" value="1"/>
</dbReference>
<evidence type="ECO:0000259" key="3">
    <source>
        <dbReference type="PROSITE" id="PS50829"/>
    </source>
</evidence>
<sequence>MSSTTVAQHTTQPLNFGPEWLRALSTPESTTSVPSSGGSGSGNIFKFSATKYRYSKDEILALRSNVTERLSEDVRNEIMENLKDVESVFRPNIIEPLTLTTPTAEETAKMNSLSSYISGRTPGGGGGRGGNNSQQSQQQQHDTRNNRGGGLMSNGRGGGSRGRGGRDHTFGSNRGNNNTEDSGEIGGNTGGDDTSGSSSSWSRGGYHSRGGGGFSNRVRSYDDREQSQSFRRGGGPRQTSEAWRRSRGDDEENHDQSEDLSPSTNTSTSWTSRSGQTRRGGGGGSIEHRTKSNDKWSHTDDRPGPSNSYESNQTRGWRSNTTMSDRDLNSRRPQAKRERMPEWMNDNNDSDNQLSSGTFEQDEPFSSTSSKRQNNDNNEQQQKSHTTTDDTSSNINIQSLKSSDENRHEKPASPPIDTSVINVPTTSEILESKPIPPVQHTLATWDDEFEPSDVATTVVESTLAEDHDYSPPISIHTTPHPMTIEPTPPAVVPIISQQRVQPPVIIDDKQWFYKDPQNTVQGPFSSADMERWFAAGYFTILLPVKRLGETQFSTIQQLTKELGRLPFRTDVSTLPSPVQQQPIVSETQKFNSMMYATPSTANNPYIDEYLMQQQQQPRQNLQHSSLFNRQTSMPLATADRKPVTSPTIINSQLQAYFASQQQQQHSQSSSSLFSSNLVNDPAIGYQQQPQLQRSISATNQQQQQPLFDEIHHHSFHQIPSQPNTSSSSSATTSFFGTNVSISQSQKPDDIMTRLAQAMQSHGQQQQEKVEEQRRIEQQRRELELERLKLAQQTEQLRLQREEEERRQLEQKQKFEEELRKKNETTINKQNIFDPIKEMNKTMDQKKQQQQQQQHQQQPIKSQSKVEIDPFLAFQQSLQFQKEQQAKIEAQKAENVRRYQQQQLREQPQPQQSTFKLPETANWARHPSHNNDQIQTLNFAEIQKQEQEQERRAREAAIAAQHLTKTENLNIPNSPSSSSSNKSGSWARTLFAGNTNNRNNNISSDHEVNEPTLPDSPITSYNQQATNAVLSLLNIHPKSRSTGNQQSAPWNATNNAPNTSLQDIQRQQQQSQNEVKQQTQQQQQQTHSNSSGQSTPAWGGVFQHSTPSSSSIFWGDNEHSSLASKSVATSNTKPSTPWTELKSSAVSSSSAAATTKTNPVNVELSKSEREAKCLFATTRTQDALSKWTQTQFKDNLQDIDVPTLVQLLKDIDSAEEIVEYVQPYIGSVIKAKEFANDFIVKRKQLANAEPELDNERLHELAMAPTSSSNTNSGNGGDEGFQLASSNGQKKKAKKMKGQKIDVKQLGFMVNNRPEQRDDIDKVPM</sequence>
<feature type="compositionally biased region" description="Polar residues" evidence="2">
    <location>
        <begin position="364"/>
        <end position="401"/>
    </location>
</feature>
<evidence type="ECO:0000313" key="6">
    <source>
        <dbReference type="Proteomes" id="UP000663823"/>
    </source>
</evidence>
<dbReference type="OrthoDB" id="48509at2759"/>
<dbReference type="InterPro" id="IPR003169">
    <property type="entry name" value="GYF"/>
</dbReference>
<keyword evidence="1" id="KW-0175">Coiled coil</keyword>
<dbReference type="InterPro" id="IPR035445">
    <property type="entry name" value="GYF-like_dom_sf"/>
</dbReference>
<dbReference type="EMBL" id="CAJOAX010002129">
    <property type="protein sequence ID" value="CAF3772677.1"/>
    <property type="molecule type" value="Genomic_DNA"/>
</dbReference>
<proteinExistence type="predicted"/>
<feature type="compositionally biased region" description="Polar residues" evidence="2">
    <location>
        <begin position="1102"/>
        <end position="1111"/>
    </location>
</feature>
<feature type="compositionally biased region" description="Polar residues" evidence="2">
    <location>
        <begin position="305"/>
        <end position="323"/>
    </location>
</feature>
<feature type="region of interest" description="Disordered" evidence="2">
    <location>
        <begin position="961"/>
        <end position="1019"/>
    </location>
</feature>
<dbReference type="PROSITE" id="PS50829">
    <property type="entry name" value="GYF"/>
    <property type="match status" value="1"/>
</dbReference>
<dbReference type="GO" id="GO:0005829">
    <property type="term" value="C:cytosol"/>
    <property type="evidence" value="ECO:0007669"/>
    <property type="project" value="TreeGrafter"/>
</dbReference>
<feature type="domain" description="GYF" evidence="3">
    <location>
        <begin position="508"/>
        <end position="563"/>
    </location>
</feature>
<feature type="compositionally biased region" description="Low complexity" evidence="2">
    <location>
        <begin position="191"/>
        <end position="205"/>
    </location>
</feature>
<feature type="region of interest" description="Disordered" evidence="2">
    <location>
        <begin position="1263"/>
        <end position="1323"/>
    </location>
</feature>
<dbReference type="SMART" id="SM00444">
    <property type="entry name" value="GYF"/>
    <property type="match status" value="1"/>
</dbReference>